<gene>
    <name evidence="1" type="ORF">SPELUC_LOCUS11747</name>
</gene>
<comment type="caution">
    <text evidence="1">The sequence shown here is derived from an EMBL/GenBank/DDBJ whole genome shotgun (WGS) entry which is preliminary data.</text>
</comment>
<feature type="non-terminal residue" evidence="1">
    <location>
        <position position="1"/>
    </location>
</feature>
<sequence>VSVGPDTGQSFPQGIYIPTDDKTYLSSYIVGQNYTISQQYLGFNRSQAPGNVGINVGTPFVDASHIYGVTNEQTSLVRDTGNRGKMRLITSDQSEDSKLGYPPKDSNGEYIFGRCNELYAIHGDNWDDETYFQEARRWVIALLQKITYYEYGTPLPVYKGYNPNLKPVIETFFATTSMRYGHSEVSDYYAIVDDKGHFITTLQLNSLQQPHLLQEEVDIYIADQMRYYMYKSELMDVASLDCIRGRDHGIPRYNDARKYYGLTRATDWSDISSDPVVQKRLRDAYGTIDQIESFSGGLAEDHVPGSNL</sequence>
<reference evidence="1" key="1">
    <citation type="submission" date="2021-06" db="EMBL/GenBank/DDBJ databases">
        <authorList>
            <person name="Kallberg Y."/>
            <person name="Tangrot J."/>
            <person name="Rosling A."/>
        </authorList>
    </citation>
    <scope>NUCLEOTIDE SEQUENCE</scope>
    <source>
        <strain evidence="1">28 12/20/2015</strain>
    </source>
</reference>
<feature type="non-terminal residue" evidence="1">
    <location>
        <position position="308"/>
    </location>
</feature>
<dbReference type="EMBL" id="CAJVPW010025693">
    <property type="protein sequence ID" value="CAG8709851.1"/>
    <property type="molecule type" value="Genomic_DNA"/>
</dbReference>
<keyword evidence="2" id="KW-1185">Reference proteome</keyword>
<accession>A0ACA9PJS7</accession>
<name>A0ACA9PJS7_9GLOM</name>
<dbReference type="Proteomes" id="UP000789366">
    <property type="component" value="Unassembled WGS sequence"/>
</dbReference>
<organism evidence="1 2">
    <name type="scientific">Cetraspora pellucida</name>
    <dbReference type="NCBI Taxonomy" id="1433469"/>
    <lineage>
        <taxon>Eukaryota</taxon>
        <taxon>Fungi</taxon>
        <taxon>Fungi incertae sedis</taxon>
        <taxon>Mucoromycota</taxon>
        <taxon>Glomeromycotina</taxon>
        <taxon>Glomeromycetes</taxon>
        <taxon>Diversisporales</taxon>
        <taxon>Gigasporaceae</taxon>
        <taxon>Cetraspora</taxon>
    </lineage>
</organism>
<proteinExistence type="predicted"/>
<evidence type="ECO:0000313" key="1">
    <source>
        <dbReference type="EMBL" id="CAG8709851.1"/>
    </source>
</evidence>
<evidence type="ECO:0000313" key="2">
    <source>
        <dbReference type="Proteomes" id="UP000789366"/>
    </source>
</evidence>
<protein>
    <submittedName>
        <fullName evidence="1">12969_t:CDS:1</fullName>
    </submittedName>
</protein>